<dbReference type="GO" id="GO:0005524">
    <property type="term" value="F:ATP binding"/>
    <property type="evidence" value="ECO:0007669"/>
    <property type="project" value="UniProtKB-KW"/>
</dbReference>
<dbReference type="SUPFAM" id="SSF56112">
    <property type="entry name" value="Protein kinase-like (PK-like)"/>
    <property type="match status" value="1"/>
</dbReference>
<protein>
    <recommendedName>
        <fullName evidence="1">non-specific serine/threonine protein kinase</fullName>
        <ecNumber evidence="1">2.7.11.1</ecNumber>
    </recommendedName>
</protein>
<evidence type="ECO:0000256" key="6">
    <source>
        <dbReference type="ARBA" id="ARBA00022840"/>
    </source>
</evidence>
<dbReference type="PROSITE" id="PS00108">
    <property type="entry name" value="PROTEIN_KINASE_ST"/>
    <property type="match status" value="1"/>
</dbReference>
<evidence type="ECO:0000256" key="2">
    <source>
        <dbReference type="ARBA" id="ARBA00022527"/>
    </source>
</evidence>
<evidence type="ECO:0000256" key="5">
    <source>
        <dbReference type="ARBA" id="ARBA00022777"/>
    </source>
</evidence>
<dbReference type="GO" id="GO:0004674">
    <property type="term" value="F:protein serine/threonine kinase activity"/>
    <property type="evidence" value="ECO:0007669"/>
    <property type="project" value="UniProtKB-KW"/>
</dbReference>
<feature type="compositionally biased region" description="Low complexity" evidence="9">
    <location>
        <begin position="681"/>
        <end position="703"/>
    </location>
</feature>
<proteinExistence type="predicted"/>
<evidence type="ECO:0000256" key="4">
    <source>
        <dbReference type="ARBA" id="ARBA00022741"/>
    </source>
</evidence>
<feature type="compositionally biased region" description="Low complexity" evidence="9">
    <location>
        <begin position="431"/>
        <end position="451"/>
    </location>
</feature>
<feature type="region of interest" description="Disordered" evidence="9">
    <location>
        <begin position="349"/>
        <end position="451"/>
    </location>
</feature>
<evidence type="ECO:0000259" key="10">
    <source>
        <dbReference type="PROSITE" id="PS50011"/>
    </source>
</evidence>
<evidence type="ECO:0000256" key="7">
    <source>
        <dbReference type="ARBA" id="ARBA00047899"/>
    </source>
</evidence>
<feature type="compositionally biased region" description="Basic and acidic residues" evidence="9">
    <location>
        <begin position="350"/>
        <end position="370"/>
    </location>
</feature>
<evidence type="ECO:0000256" key="1">
    <source>
        <dbReference type="ARBA" id="ARBA00012513"/>
    </source>
</evidence>
<dbReference type="InterPro" id="IPR011009">
    <property type="entry name" value="Kinase-like_dom_sf"/>
</dbReference>
<dbReference type="Gene3D" id="1.10.510.10">
    <property type="entry name" value="Transferase(Phosphotransferase) domain 1"/>
    <property type="match status" value="2"/>
</dbReference>
<accession>A0A0F7UMB0</accession>
<keyword evidence="5 11" id="KW-0418">Kinase</keyword>
<reference evidence="11" key="1">
    <citation type="journal article" date="2015" name="PLoS ONE">
        <title>Comprehensive Evaluation of Toxoplasma gondii VEG and Neospora caninum LIV Genomes with Tachyzoite Stage Transcriptome and Proteome Defines Novel Transcript Features.</title>
        <authorList>
            <person name="Ramaprasad A."/>
            <person name="Mourier T."/>
            <person name="Naeem R."/>
            <person name="Malas T.B."/>
            <person name="Moussa E."/>
            <person name="Panigrahi A."/>
            <person name="Vermont S.J."/>
            <person name="Otto T.D."/>
            <person name="Wastling J."/>
            <person name="Pain A."/>
        </authorList>
    </citation>
    <scope>NUCLEOTIDE SEQUENCE</scope>
    <source>
        <strain evidence="11">Liverpool</strain>
    </source>
</reference>
<evidence type="ECO:0000256" key="8">
    <source>
        <dbReference type="ARBA" id="ARBA00048679"/>
    </source>
</evidence>
<keyword evidence="3" id="KW-0808">Transferase</keyword>
<dbReference type="PANTHER" id="PTHR22967:SF57">
    <property type="entry name" value="AUXILIN, ISOFORM A-RELATED"/>
    <property type="match status" value="1"/>
</dbReference>
<evidence type="ECO:0000256" key="9">
    <source>
        <dbReference type="SAM" id="MobiDB-lite"/>
    </source>
</evidence>
<dbReference type="AlphaFoldDB" id="A0A0F7UMB0"/>
<dbReference type="GO" id="GO:0005737">
    <property type="term" value="C:cytoplasm"/>
    <property type="evidence" value="ECO:0007669"/>
    <property type="project" value="TreeGrafter"/>
</dbReference>
<comment type="catalytic activity">
    <reaction evidence="8">
        <text>L-seryl-[protein] + ATP = O-phospho-L-seryl-[protein] + ADP + H(+)</text>
        <dbReference type="Rhea" id="RHEA:17989"/>
        <dbReference type="Rhea" id="RHEA-COMP:9863"/>
        <dbReference type="Rhea" id="RHEA-COMP:11604"/>
        <dbReference type="ChEBI" id="CHEBI:15378"/>
        <dbReference type="ChEBI" id="CHEBI:29999"/>
        <dbReference type="ChEBI" id="CHEBI:30616"/>
        <dbReference type="ChEBI" id="CHEBI:83421"/>
        <dbReference type="ChEBI" id="CHEBI:456216"/>
        <dbReference type="EC" id="2.7.11.1"/>
    </reaction>
</comment>
<feature type="region of interest" description="Disordered" evidence="9">
    <location>
        <begin position="721"/>
        <end position="753"/>
    </location>
</feature>
<organism evidence="11">
    <name type="scientific">Neospora caninum (strain Liverpool)</name>
    <dbReference type="NCBI Taxonomy" id="572307"/>
    <lineage>
        <taxon>Eukaryota</taxon>
        <taxon>Sar</taxon>
        <taxon>Alveolata</taxon>
        <taxon>Apicomplexa</taxon>
        <taxon>Conoidasida</taxon>
        <taxon>Coccidia</taxon>
        <taxon>Eucoccidiorida</taxon>
        <taxon>Eimeriorina</taxon>
        <taxon>Sarcocystidae</taxon>
        <taxon>Neospora</taxon>
    </lineage>
</organism>
<feature type="compositionally biased region" description="Basic and acidic residues" evidence="9">
    <location>
        <begin position="376"/>
        <end position="391"/>
    </location>
</feature>
<gene>
    <name evidence="11" type="ORF">BN1204_050490</name>
</gene>
<evidence type="ECO:0000313" key="11">
    <source>
        <dbReference type="EMBL" id="CEL69337.1"/>
    </source>
</evidence>
<dbReference type="PANTHER" id="PTHR22967">
    <property type="entry name" value="SERINE/THREONINE PROTEIN KINASE"/>
    <property type="match status" value="1"/>
</dbReference>
<feature type="region of interest" description="Disordered" evidence="9">
    <location>
        <begin position="177"/>
        <end position="209"/>
    </location>
</feature>
<sequence>MQTFKQFCSNWVTPALQFGQRQYVINNRTLREERQISEGGFGFVSCVRDVSSGETFALKRILCQEKERYRLARAEAKLMESLPPHPNIVGFFGAAVETIAATATTGSAREVLLLLELCEGGHLLDLLDRHRGSLKEEWILHIIKEITAGLAHLHSQPLPVAHRDLKIENVLCCPRASSDRRGDRQDKREDKREDNRDAGTGERSGESVEGATPLDFCFKLCDFGSSHTRQVDTAHCSREELLRTEDEIERNTTLMYRPPEMVDVYRRFLIGPQVDMWMLGCILYTLCFYRHPFQEESSLAIANANYTVPDNEYSQELVELLHWLLSVDPKDRPTSSELLRVLESSSFRQKMQDRRERVRETRRREGDKAGGKRRAEKKERKPANEREERRDKKTGRTNSFVNGPEQAFTFSPSTPPSEDPFFPSKPAADVSSPPLSSACNSNSSSSSTFASSPFGGDSACAWFPSWDVSEDAGKAWPSGTASRQGGEAWSEATVFWSGPANGAKQAEVDFFGQASDPFEKETETPPLDWGPHTVSCPEWEEKANLFETSNDAADATSLPATSARAARQGKGEESALFEASDVSGAAWSSGDVVEPVPRDEGFPRGDVSSRPNCRDKKGRPDGPQKDGKKVWPQPAFDAASLDTPPRSSLGDPSFSSSGNDLCPAFLPSPHAPGGPGSIDRSPQARPSQAVPSSPSSAFSRRVVQASSPFNARAVSLSFPQRSPAEGALGPSASALPRSAESGENAREGSATSETLHAPFDLFGDFHATSAAAAAAHHAAVQARGKSRLKPV</sequence>
<keyword evidence="2" id="KW-0723">Serine/threonine-protein kinase</keyword>
<dbReference type="InterPro" id="IPR008271">
    <property type="entry name" value="Ser/Thr_kinase_AS"/>
</dbReference>
<dbReference type="SMART" id="SM00220">
    <property type="entry name" value="S_TKc"/>
    <property type="match status" value="1"/>
</dbReference>
<feature type="domain" description="Protein kinase" evidence="10">
    <location>
        <begin position="30"/>
        <end position="347"/>
    </location>
</feature>
<feature type="compositionally biased region" description="Basic and acidic residues" evidence="9">
    <location>
        <begin position="612"/>
        <end position="629"/>
    </location>
</feature>
<dbReference type="EMBL" id="LN714485">
    <property type="protein sequence ID" value="CEL69337.1"/>
    <property type="molecule type" value="Genomic_DNA"/>
</dbReference>
<dbReference type="EC" id="2.7.11.1" evidence="1"/>
<evidence type="ECO:0000256" key="3">
    <source>
        <dbReference type="ARBA" id="ARBA00022679"/>
    </source>
</evidence>
<name>A0A0F7UMB0_NEOCL</name>
<feature type="compositionally biased region" description="Basic and acidic residues" evidence="9">
    <location>
        <begin position="177"/>
        <end position="206"/>
    </location>
</feature>
<feature type="compositionally biased region" description="Low complexity" evidence="9">
    <location>
        <begin position="647"/>
        <end position="657"/>
    </location>
</feature>
<keyword evidence="6" id="KW-0067">ATP-binding</keyword>
<keyword evidence="4" id="KW-0547">Nucleotide-binding</keyword>
<feature type="region of interest" description="Disordered" evidence="9">
    <location>
        <begin position="516"/>
        <end position="535"/>
    </location>
</feature>
<dbReference type="Pfam" id="PF00069">
    <property type="entry name" value="Pkinase"/>
    <property type="match status" value="1"/>
</dbReference>
<dbReference type="InterPro" id="IPR000719">
    <property type="entry name" value="Prot_kinase_dom"/>
</dbReference>
<dbReference type="PROSITE" id="PS50011">
    <property type="entry name" value="PROTEIN_KINASE_DOM"/>
    <property type="match status" value="1"/>
</dbReference>
<comment type="catalytic activity">
    <reaction evidence="7">
        <text>L-threonyl-[protein] + ATP = O-phospho-L-threonyl-[protein] + ADP + H(+)</text>
        <dbReference type="Rhea" id="RHEA:46608"/>
        <dbReference type="Rhea" id="RHEA-COMP:11060"/>
        <dbReference type="Rhea" id="RHEA-COMP:11605"/>
        <dbReference type="ChEBI" id="CHEBI:15378"/>
        <dbReference type="ChEBI" id="CHEBI:30013"/>
        <dbReference type="ChEBI" id="CHEBI:30616"/>
        <dbReference type="ChEBI" id="CHEBI:61977"/>
        <dbReference type="ChEBI" id="CHEBI:456216"/>
        <dbReference type="EC" id="2.7.11.1"/>
    </reaction>
</comment>
<feature type="region of interest" description="Disordered" evidence="9">
    <location>
        <begin position="544"/>
        <end position="703"/>
    </location>
</feature>